<keyword evidence="6" id="KW-0805">Transcription regulation</keyword>
<dbReference type="STRING" id="105231.A0A1Y1HT48"/>
<organism evidence="14 15">
    <name type="scientific">Klebsormidium nitens</name>
    <name type="common">Green alga</name>
    <name type="synonym">Ulothrix nitens</name>
    <dbReference type="NCBI Taxonomy" id="105231"/>
    <lineage>
        <taxon>Eukaryota</taxon>
        <taxon>Viridiplantae</taxon>
        <taxon>Streptophyta</taxon>
        <taxon>Klebsormidiophyceae</taxon>
        <taxon>Klebsormidiales</taxon>
        <taxon>Klebsormidiaceae</taxon>
        <taxon>Klebsormidium</taxon>
    </lineage>
</organism>
<feature type="region of interest" description="Disordered" evidence="13">
    <location>
        <begin position="219"/>
        <end position="329"/>
    </location>
</feature>
<evidence type="ECO:0000256" key="13">
    <source>
        <dbReference type="SAM" id="MobiDB-lite"/>
    </source>
</evidence>
<evidence type="ECO:0000256" key="8">
    <source>
        <dbReference type="ARBA" id="ARBA00023242"/>
    </source>
</evidence>
<keyword evidence="3" id="KW-0678">Repressor</keyword>
<evidence type="ECO:0000313" key="14">
    <source>
        <dbReference type="EMBL" id="GAQ80369.1"/>
    </source>
</evidence>
<gene>
    <name evidence="14" type="ORF">KFL_000520420</name>
</gene>
<feature type="compositionally biased region" description="Polar residues" evidence="13">
    <location>
        <begin position="264"/>
        <end position="284"/>
    </location>
</feature>
<keyword evidence="15" id="KW-1185">Reference proteome</keyword>
<feature type="region of interest" description="Disordered" evidence="13">
    <location>
        <begin position="50"/>
        <end position="75"/>
    </location>
</feature>
<sequence length="775" mass="83257">MASHPLVTPEQVASAGRAAGVCYYCGAPLGAAHHSYCTLVKALPQAPYSAPTVPPPHHQYDSQASTPGYEQYNQLPASGHTFFQSAAPAAGSAVDHAQWQPYDSQWFDAGATPPDQDWHEVAPPSPPPPPPGPEEGPPPLPPEDGHAPLPPAEQPPPPPEEPAEGSWEAGHSWNGAQSGQIEPPWGLQAGSSGMQVMSLWTHEQGPAPPDQQDALSGRVRWVDGPHPHGGNPQWEGLAWGHAGGAAAAASSSPPDHEQPPDHLSSGQNQPLSAPQGSFHPSSSAGPLEGQVFAPPPWQRPAAQPDGAGLASGAASTADVQPAGGAGRGSGMESIRDYYAAPGQPQIGAHMLLSMLQGGPYLGAPDPRPMMAPAMPLPFPLHHTPPLVSVPEQPRRVDARDIFKQPGRSTRPDRFVVILRGLPGSGKSHLARALRDVEVMNGGSAPRVHTMDDYFVTEVEKEVEVEDGRGRKRKSAHTAMEYVYEPELEQAYAASMLKAFRKTLEEGRFHFVIVDYWNLVVSEFEPYWKAAKSSGFEVYVLQPAKLDPEACARRNIHGFTLEAVTDMARRWEPLPPQYLQLDVQSLFRGDLLDTGDIAEVDMDADPDPAPPAAPAAAAAGKRPLYESDEEDADTPHHAPPSRPSARPDKGAFRERDTKWRATDSPSRRQPPQPGATSGTASKGGPRKEVKWADLEGEKEAAKGFRIGVDLSKKRKLEIGPGAGYTQDQTGPLQHSSAHEHAAWARKVKAQVRDEAEAFKAVVARRRQRIGVEEDDD</sequence>
<comment type="subcellular location">
    <subcellularLocation>
        <location evidence="1">Nucleus speckle</location>
    </subcellularLocation>
</comment>
<evidence type="ECO:0000256" key="10">
    <source>
        <dbReference type="ARBA" id="ARBA00065932"/>
    </source>
</evidence>
<comment type="function">
    <text evidence="9">Plays a role in the reduction of telomerase activity during differentiation of embryonic stem cells by binding to the core promoter of TERT and controlling its down-regulation.</text>
</comment>
<evidence type="ECO:0000256" key="5">
    <source>
        <dbReference type="ARBA" id="ARBA00022843"/>
    </source>
</evidence>
<dbReference type="Gene3D" id="3.40.50.300">
    <property type="entry name" value="P-loop containing nucleotide triphosphate hydrolases"/>
    <property type="match status" value="1"/>
</dbReference>
<proteinExistence type="predicted"/>
<feature type="region of interest" description="Disordered" evidence="13">
    <location>
        <begin position="599"/>
        <end position="699"/>
    </location>
</feature>
<dbReference type="GO" id="GO:0032204">
    <property type="term" value="P:regulation of telomere maintenance"/>
    <property type="evidence" value="ECO:0000318"/>
    <property type="project" value="GO_Central"/>
</dbReference>
<dbReference type="FunFam" id="3.40.50.300:FF:000399">
    <property type="entry name" value="YLP motif containing 1"/>
    <property type="match status" value="1"/>
</dbReference>
<dbReference type="SUPFAM" id="SSF52540">
    <property type="entry name" value="P-loop containing nucleoside triphosphate hydrolases"/>
    <property type="match status" value="1"/>
</dbReference>
<dbReference type="AlphaFoldDB" id="A0A1Y1HT48"/>
<feature type="compositionally biased region" description="Basic and acidic residues" evidence="13">
    <location>
        <begin position="684"/>
        <end position="699"/>
    </location>
</feature>
<evidence type="ECO:0000256" key="9">
    <source>
        <dbReference type="ARBA" id="ARBA00058677"/>
    </source>
</evidence>
<feature type="compositionally biased region" description="Low complexity" evidence="13">
    <location>
        <begin position="238"/>
        <end position="252"/>
    </location>
</feature>
<reference evidence="14 15" key="1">
    <citation type="journal article" date="2014" name="Nat. Commun.">
        <title>Klebsormidium flaccidum genome reveals primary factors for plant terrestrial adaptation.</title>
        <authorList>
            <person name="Hori K."/>
            <person name="Maruyama F."/>
            <person name="Fujisawa T."/>
            <person name="Togashi T."/>
            <person name="Yamamoto N."/>
            <person name="Seo M."/>
            <person name="Sato S."/>
            <person name="Yamada T."/>
            <person name="Mori H."/>
            <person name="Tajima N."/>
            <person name="Moriyama T."/>
            <person name="Ikeuchi M."/>
            <person name="Watanabe M."/>
            <person name="Wada H."/>
            <person name="Kobayashi K."/>
            <person name="Saito M."/>
            <person name="Masuda T."/>
            <person name="Sasaki-Sekimoto Y."/>
            <person name="Mashiguchi K."/>
            <person name="Awai K."/>
            <person name="Shimojima M."/>
            <person name="Masuda S."/>
            <person name="Iwai M."/>
            <person name="Nobusawa T."/>
            <person name="Narise T."/>
            <person name="Kondo S."/>
            <person name="Saito H."/>
            <person name="Sato R."/>
            <person name="Murakawa M."/>
            <person name="Ihara Y."/>
            <person name="Oshima-Yamada Y."/>
            <person name="Ohtaka K."/>
            <person name="Satoh M."/>
            <person name="Sonobe K."/>
            <person name="Ishii M."/>
            <person name="Ohtani R."/>
            <person name="Kanamori-Sato M."/>
            <person name="Honoki R."/>
            <person name="Miyazaki D."/>
            <person name="Mochizuki H."/>
            <person name="Umetsu J."/>
            <person name="Higashi K."/>
            <person name="Shibata D."/>
            <person name="Kamiya Y."/>
            <person name="Sato N."/>
            <person name="Nakamura Y."/>
            <person name="Tabata S."/>
            <person name="Ida S."/>
            <person name="Kurokawa K."/>
            <person name="Ohta H."/>
        </authorList>
    </citation>
    <scope>NUCLEOTIDE SEQUENCE [LARGE SCALE GENOMIC DNA]</scope>
    <source>
        <strain evidence="14 15">NIES-2285</strain>
    </source>
</reference>
<dbReference type="InterPro" id="IPR026314">
    <property type="entry name" value="YLP_motif_con_p1"/>
</dbReference>
<dbReference type="PANTHER" id="PTHR13413:SF0">
    <property type="entry name" value="YLP MOTIF-CONTAINING PROTEIN 1"/>
    <property type="match status" value="1"/>
</dbReference>
<evidence type="ECO:0000256" key="1">
    <source>
        <dbReference type="ARBA" id="ARBA00004324"/>
    </source>
</evidence>
<evidence type="ECO:0000313" key="15">
    <source>
        <dbReference type="Proteomes" id="UP000054558"/>
    </source>
</evidence>
<keyword evidence="8" id="KW-0539">Nucleus</keyword>
<dbReference type="Pfam" id="PF13671">
    <property type="entry name" value="AAA_33"/>
    <property type="match status" value="1"/>
</dbReference>
<evidence type="ECO:0000256" key="2">
    <source>
        <dbReference type="ARBA" id="ARBA00022481"/>
    </source>
</evidence>
<evidence type="ECO:0000256" key="7">
    <source>
        <dbReference type="ARBA" id="ARBA00023163"/>
    </source>
</evidence>
<dbReference type="Proteomes" id="UP000054558">
    <property type="component" value="Unassembled WGS sequence"/>
</dbReference>
<keyword evidence="5" id="KW-0832">Ubl conjugation</keyword>
<dbReference type="GO" id="GO:0016607">
    <property type="term" value="C:nuclear speck"/>
    <property type="evidence" value="ECO:0007669"/>
    <property type="project" value="UniProtKB-SubCell"/>
</dbReference>
<accession>A0A1Y1HT48</accession>
<keyword evidence="4" id="KW-1017">Isopeptide bond</keyword>
<comment type="subunit">
    <text evidence="10">Interacts with PPP1CA and NCOA5. Forms a complex with ILF2, ILF3, KHDRBS1, RBMX, NCOA5 and PPP1CA.</text>
</comment>
<evidence type="ECO:0000256" key="11">
    <source>
        <dbReference type="ARBA" id="ARBA00068971"/>
    </source>
</evidence>
<evidence type="ECO:0000256" key="12">
    <source>
        <dbReference type="ARBA" id="ARBA00083294"/>
    </source>
</evidence>
<feature type="compositionally biased region" description="Low complexity" evidence="13">
    <location>
        <begin position="299"/>
        <end position="317"/>
    </location>
</feature>
<dbReference type="OMA" id="AYAANCE"/>
<evidence type="ECO:0000256" key="3">
    <source>
        <dbReference type="ARBA" id="ARBA00022491"/>
    </source>
</evidence>
<dbReference type="GO" id="GO:0005634">
    <property type="term" value="C:nucleus"/>
    <property type="evidence" value="ECO:0000318"/>
    <property type="project" value="GO_Central"/>
</dbReference>
<protein>
    <recommendedName>
        <fullName evidence="11">YLP motif-containing protein 1</fullName>
    </recommendedName>
    <alternativeName>
        <fullName evidence="12">Nuclear protein ZAP3</fullName>
    </alternativeName>
</protein>
<dbReference type="PANTHER" id="PTHR13413">
    <property type="entry name" value="YLP MOTIF CONTAINING PROTEIN NUCLEAR PROTEIN ZAP"/>
    <property type="match status" value="1"/>
</dbReference>
<dbReference type="EMBL" id="DF237001">
    <property type="protein sequence ID" value="GAQ80369.1"/>
    <property type="molecule type" value="Genomic_DNA"/>
</dbReference>
<keyword evidence="2" id="KW-0488">Methylation</keyword>
<keyword evidence="7" id="KW-0804">Transcription</keyword>
<name>A0A1Y1HT48_KLENI</name>
<evidence type="ECO:0000256" key="4">
    <source>
        <dbReference type="ARBA" id="ARBA00022499"/>
    </source>
</evidence>
<dbReference type="OrthoDB" id="513595at2759"/>
<feature type="compositionally biased region" description="Basic and acidic residues" evidence="13">
    <location>
        <begin position="644"/>
        <end position="660"/>
    </location>
</feature>
<evidence type="ECO:0000256" key="6">
    <source>
        <dbReference type="ARBA" id="ARBA00023015"/>
    </source>
</evidence>
<feature type="compositionally biased region" description="Pro residues" evidence="13">
    <location>
        <begin position="123"/>
        <end position="160"/>
    </location>
</feature>
<feature type="region of interest" description="Disordered" evidence="13">
    <location>
        <begin position="105"/>
        <end position="191"/>
    </location>
</feature>
<dbReference type="InterPro" id="IPR027417">
    <property type="entry name" value="P-loop_NTPase"/>
</dbReference>
<feature type="compositionally biased region" description="Polar residues" evidence="13">
    <location>
        <begin position="61"/>
        <end position="75"/>
    </location>
</feature>